<gene>
    <name evidence="1" type="ORF">K3G42_025570</name>
</gene>
<evidence type="ECO:0000313" key="2">
    <source>
        <dbReference type="Proteomes" id="UP000827872"/>
    </source>
</evidence>
<dbReference type="EMBL" id="CM037620">
    <property type="protein sequence ID" value="KAH7995443.1"/>
    <property type="molecule type" value="Genomic_DNA"/>
</dbReference>
<accession>A0ACB8ESY5</accession>
<organism evidence="1 2">
    <name type="scientific">Sphaerodactylus townsendi</name>
    <dbReference type="NCBI Taxonomy" id="933632"/>
    <lineage>
        <taxon>Eukaryota</taxon>
        <taxon>Metazoa</taxon>
        <taxon>Chordata</taxon>
        <taxon>Craniata</taxon>
        <taxon>Vertebrata</taxon>
        <taxon>Euteleostomi</taxon>
        <taxon>Lepidosauria</taxon>
        <taxon>Squamata</taxon>
        <taxon>Bifurcata</taxon>
        <taxon>Gekkota</taxon>
        <taxon>Sphaerodactylidae</taxon>
        <taxon>Sphaerodactylus</taxon>
    </lineage>
</organism>
<name>A0ACB8ESY5_9SAUR</name>
<comment type="caution">
    <text evidence="1">The sequence shown here is derived from an EMBL/GenBank/DDBJ whole genome shotgun (WGS) entry which is preliminary data.</text>
</comment>
<dbReference type="Proteomes" id="UP000827872">
    <property type="component" value="Linkage Group LG07"/>
</dbReference>
<protein>
    <submittedName>
        <fullName evidence="1">Uncharacterized protein</fullName>
    </submittedName>
</protein>
<keyword evidence="2" id="KW-1185">Reference proteome</keyword>
<sequence length="188" mass="21740">MRERKEFLHSFVPPWSGYELHFGTGTRLTVLESGQQSRAPNVTTFAPSRQEIEEKYVVTLVCLASNFIPDHVNINWYQSDEEITEGVKTEEFSKYDSTTKTYSLISRLRISKDKWRNSISPFQCKVKFYENDTVNVYESVIQGEGCDAAKVSYRNSGYVGFFVYILLICKSTCYGVFVMVLMLRKKKV</sequence>
<reference evidence="1" key="1">
    <citation type="submission" date="2021-08" db="EMBL/GenBank/DDBJ databases">
        <title>The first chromosome-level gecko genome reveals the dynamic sex chromosomes of Neotropical dwarf geckos (Sphaerodactylidae: Sphaerodactylus).</title>
        <authorList>
            <person name="Pinto B.J."/>
            <person name="Keating S.E."/>
            <person name="Gamble T."/>
        </authorList>
    </citation>
    <scope>NUCLEOTIDE SEQUENCE</scope>
    <source>
        <strain evidence="1">TG3544</strain>
    </source>
</reference>
<evidence type="ECO:0000313" key="1">
    <source>
        <dbReference type="EMBL" id="KAH7995443.1"/>
    </source>
</evidence>
<proteinExistence type="predicted"/>